<dbReference type="OrthoDB" id="37355at10239"/>
<keyword evidence="1" id="KW-0472">Membrane</keyword>
<protein>
    <submittedName>
        <fullName evidence="2">Uncharacterized protein</fullName>
    </submittedName>
</protein>
<accession>A0A1B2RW40</accession>
<reference evidence="2 3" key="1">
    <citation type="journal article" date="2016" name="J. Virol.">
        <title>Concurrence of Iridovirus, Polyomavirus, and a Unique Member of a New Group of Fish Papillomaviruses in Lymphocystis Disease-Affected Gilthead Sea Bream.</title>
        <authorList>
            <person name="Lopez-Bueno A."/>
            <person name="Mavian C."/>
            <person name="Labella A.M."/>
            <person name="Castro D."/>
            <person name="Borrego J.J."/>
            <person name="Alcami A."/>
            <person name="Alejo A."/>
        </authorList>
    </citation>
    <scope>NUCLEOTIDE SEQUENCE [LARGE SCALE GENOMIC DNA]</scope>
    <source>
        <strain evidence="2">SA9</strain>
    </source>
</reference>
<feature type="transmembrane region" description="Helical" evidence="1">
    <location>
        <begin position="33"/>
        <end position="53"/>
    </location>
</feature>
<evidence type="ECO:0000313" key="3">
    <source>
        <dbReference type="Proteomes" id="UP000149121"/>
    </source>
</evidence>
<feature type="transmembrane region" description="Helical" evidence="1">
    <location>
        <begin position="120"/>
        <end position="139"/>
    </location>
</feature>
<proteinExistence type="predicted"/>
<dbReference type="KEGG" id="vg:30902716"/>
<feature type="transmembrane region" description="Helical" evidence="1">
    <location>
        <begin position="65"/>
        <end position="83"/>
    </location>
</feature>
<feature type="transmembrane region" description="Helical" evidence="1">
    <location>
        <begin position="7"/>
        <end position="27"/>
    </location>
</feature>
<dbReference type="Proteomes" id="UP000149121">
    <property type="component" value="Segment"/>
</dbReference>
<evidence type="ECO:0000313" key="2">
    <source>
        <dbReference type="EMBL" id="AOC55224.1"/>
    </source>
</evidence>
<keyword evidence="3" id="KW-1185">Reference proteome</keyword>
<keyword evidence="1" id="KW-1133">Transmembrane helix</keyword>
<dbReference type="EMBL" id="KX643370">
    <property type="protein sequence ID" value="AOC55224.1"/>
    <property type="molecule type" value="Genomic_DNA"/>
</dbReference>
<keyword evidence="1" id="KW-0812">Transmembrane</keyword>
<sequence>MNRSILIVNNVLNTINSVFLAFIVLIWDNYNPKIYVELLLLTIIFTVLTQTIVDASRGHRIKGPVVAFPIACIIYGYIVYLSTTSDYLDLLYNYTDFKPAIVQLSLKDSNDYKKNVQTYVVRYLKTYGAFLITQIFFILKLNRRPSTR</sequence>
<name>A0A1B2RW40_9VIRU</name>
<organism evidence="2 3">
    <name type="scientific">Lymphocystis disease virus 3</name>
    <dbReference type="NCBI Taxonomy" id="2560566"/>
    <lineage>
        <taxon>Viruses</taxon>
        <taxon>Varidnaviria</taxon>
        <taxon>Bamfordvirae</taxon>
        <taxon>Nucleocytoviricota</taxon>
        <taxon>Megaviricetes</taxon>
        <taxon>Pimascovirales</taxon>
        <taxon>Pimascovirales incertae sedis</taxon>
        <taxon>Iridoviridae</taxon>
        <taxon>Alphairidovirinae</taxon>
        <taxon>Lymphocystivirus</taxon>
        <taxon>Lymphocystivirus sparus1</taxon>
    </lineage>
</organism>
<evidence type="ECO:0000256" key="1">
    <source>
        <dbReference type="SAM" id="Phobius"/>
    </source>
</evidence>
<gene>
    <name evidence="2" type="ORF">LCDVSa140R</name>
</gene>